<dbReference type="Gene3D" id="1.25.40.10">
    <property type="entry name" value="Tetratricopeptide repeat domain"/>
    <property type="match status" value="2"/>
</dbReference>
<dbReference type="GO" id="GO:0008270">
    <property type="term" value="F:zinc ion binding"/>
    <property type="evidence" value="ECO:0007669"/>
    <property type="project" value="InterPro"/>
</dbReference>
<dbReference type="InterPro" id="IPR046848">
    <property type="entry name" value="E_motif"/>
</dbReference>
<dbReference type="Pfam" id="PF13041">
    <property type="entry name" value="PPR_2"/>
    <property type="match status" value="2"/>
</dbReference>
<evidence type="ECO:0000256" key="3">
    <source>
        <dbReference type="PROSITE-ProRule" id="PRU00708"/>
    </source>
</evidence>
<feature type="domain" description="DYW" evidence="4">
    <location>
        <begin position="390"/>
        <end position="482"/>
    </location>
</feature>
<organism evidence="5 6">
    <name type="scientific">Quillaja saponaria</name>
    <name type="common">Soap bark tree</name>
    <dbReference type="NCBI Taxonomy" id="32244"/>
    <lineage>
        <taxon>Eukaryota</taxon>
        <taxon>Viridiplantae</taxon>
        <taxon>Streptophyta</taxon>
        <taxon>Embryophyta</taxon>
        <taxon>Tracheophyta</taxon>
        <taxon>Spermatophyta</taxon>
        <taxon>Magnoliopsida</taxon>
        <taxon>eudicotyledons</taxon>
        <taxon>Gunneridae</taxon>
        <taxon>Pentapetalae</taxon>
        <taxon>rosids</taxon>
        <taxon>fabids</taxon>
        <taxon>Fabales</taxon>
        <taxon>Quillajaceae</taxon>
        <taxon>Quillaja</taxon>
    </lineage>
</organism>
<proteinExistence type="inferred from homology"/>
<dbReference type="Pfam" id="PF01535">
    <property type="entry name" value="PPR"/>
    <property type="match status" value="3"/>
</dbReference>
<reference evidence="5" key="1">
    <citation type="journal article" date="2023" name="Science">
        <title>Elucidation of the pathway for biosynthesis of saponin adjuvants from the soapbark tree.</title>
        <authorList>
            <person name="Reed J."/>
            <person name="Orme A."/>
            <person name="El-Demerdash A."/>
            <person name="Owen C."/>
            <person name="Martin L.B.B."/>
            <person name="Misra R.C."/>
            <person name="Kikuchi S."/>
            <person name="Rejzek M."/>
            <person name="Martin A.C."/>
            <person name="Harkess A."/>
            <person name="Leebens-Mack J."/>
            <person name="Louveau T."/>
            <person name="Stephenson M.J."/>
            <person name="Osbourn A."/>
        </authorList>
    </citation>
    <scope>NUCLEOTIDE SEQUENCE</scope>
    <source>
        <strain evidence="5">S10</strain>
    </source>
</reference>
<dbReference type="Pfam" id="PF12854">
    <property type="entry name" value="PPR_1"/>
    <property type="match status" value="1"/>
</dbReference>
<dbReference type="FunFam" id="1.25.40.10:FF:000348">
    <property type="entry name" value="Pentatricopeptide repeat-containing protein chloroplastic"/>
    <property type="match status" value="1"/>
</dbReference>
<dbReference type="FunFam" id="1.25.40.10:FF:000690">
    <property type="entry name" value="Pentatricopeptide repeat-containing protein"/>
    <property type="match status" value="1"/>
</dbReference>
<dbReference type="InterPro" id="IPR002885">
    <property type="entry name" value="PPR_rpt"/>
</dbReference>
<dbReference type="NCBIfam" id="TIGR00756">
    <property type="entry name" value="PPR"/>
    <property type="match status" value="3"/>
</dbReference>
<dbReference type="InterPro" id="IPR046960">
    <property type="entry name" value="PPR_At4g14850-like_plant"/>
</dbReference>
<feature type="repeat" description="PPR" evidence="3">
    <location>
        <begin position="74"/>
        <end position="108"/>
    </location>
</feature>
<comment type="similarity">
    <text evidence="1">Belongs to the PPR family. PCMP-H subfamily.</text>
</comment>
<dbReference type="AlphaFoldDB" id="A0AAD7L975"/>
<keyword evidence="2" id="KW-0677">Repeat</keyword>
<name>A0AAD7L975_QUISA</name>
<evidence type="ECO:0000256" key="2">
    <source>
        <dbReference type="ARBA" id="ARBA00022737"/>
    </source>
</evidence>
<dbReference type="Pfam" id="PF14432">
    <property type="entry name" value="DYW_deaminase"/>
    <property type="match status" value="1"/>
</dbReference>
<dbReference type="PROSITE" id="PS51375">
    <property type="entry name" value="PPR"/>
    <property type="match status" value="3"/>
</dbReference>
<evidence type="ECO:0000256" key="1">
    <source>
        <dbReference type="ARBA" id="ARBA00006643"/>
    </source>
</evidence>
<dbReference type="Proteomes" id="UP001163823">
    <property type="component" value="Chromosome 10"/>
</dbReference>
<dbReference type="KEGG" id="qsa:O6P43_024777"/>
<accession>A0AAD7L975</accession>
<feature type="repeat" description="PPR" evidence="3">
    <location>
        <begin position="43"/>
        <end position="73"/>
    </location>
</feature>
<evidence type="ECO:0000313" key="5">
    <source>
        <dbReference type="EMBL" id="KAJ7953020.1"/>
    </source>
</evidence>
<evidence type="ECO:0000313" key="6">
    <source>
        <dbReference type="Proteomes" id="UP001163823"/>
    </source>
</evidence>
<comment type="caution">
    <text evidence="5">The sequence shown here is derived from an EMBL/GenBank/DDBJ whole genome shotgun (WGS) entry which is preliminary data.</text>
</comment>
<evidence type="ECO:0000259" key="4">
    <source>
        <dbReference type="Pfam" id="PF14432"/>
    </source>
</evidence>
<dbReference type="EMBL" id="JARAOO010000010">
    <property type="protein sequence ID" value="KAJ7953020.1"/>
    <property type="molecule type" value="Genomic_DNA"/>
</dbReference>
<dbReference type="Pfam" id="PF20431">
    <property type="entry name" value="E_motif"/>
    <property type="match status" value="1"/>
</dbReference>
<sequence>MLTSSKQGFGFEVYTTNSLLHVYASSGCIKSARILFDWFPRRDSVSWNTMIDGYIKFGNVDMAYELFEAMPVKNVVSWTAIISGFVKEGLHKEALTLFHEMLLAGVKPDSVSLASSLAACARLGALDQGRWIHIYIDKNGIQIDPILGCVLVDMYVKCGVMEEGLDVFRKLEKKCLCAWTAIIAGFAIHGRGREALDWFTQMQKAGIKPNQITFVAVLTACSHAGLIKEGKSLFEGMMTVHKLKPSIEHYGCMVDLLGRAGLLKEAKEFTEKMPLKPNAVIWGALLNACRIHGHLEYGKQIGKLLIELDPKHGGRYIHLASMHAAAGEWDQAVQVRSQMTHRGVLKLPGCSTISLNGAVHELFAGAVSHPQIKEIYDMWDRIAERLTEEGYEPVTGDLLLDLEDGEKEIAIQHHSEKLAIALGLLTTKPGTAIRIFKNLRVCKDCHTATKLISKIYSRDILVRDRTRFHFISEGKCSCGDYW</sequence>
<dbReference type="InterPro" id="IPR032867">
    <property type="entry name" value="DYW_dom"/>
</dbReference>
<dbReference type="InterPro" id="IPR011990">
    <property type="entry name" value="TPR-like_helical_dom_sf"/>
</dbReference>
<gene>
    <name evidence="5" type="ORF">O6P43_024777</name>
</gene>
<dbReference type="PANTHER" id="PTHR47926:SF463">
    <property type="entry name" value="PENTATRICOPEPTIDE REPEAT-CONTAINING PROTEIN"/>
    <property type="match status" value="1"/>
</dbReference>
<feature type="repeat" description="PPR" evidence="3">
    <location>
        <begin position="175"/>
        <end position="209"/>
    </location>
</feature>
<dbReference type="GO" id="GO:0009451">
    <property type="term" value="P:RNA modification"/>
    <property type="evidence" value="ECO:0007669"/>
    <property type="project" value="InterPro"/>
</dbReference>
<protein>
    <submittedName>
        <fullName evidence="5">Pentatricopeptide repeat</fullName>
    </submittedName>
</protein>
<dbReference type="PROSITE" id="PS51257">
    <property type="entry name" value="PROKAR_LIPOPROTEIN"/>
    <property type="match status" value="1"/>
</dbReference>
<dbReference type="GO" id="GO:0003729">
    <property type="term" value="F:mRNA binding"/>
    <property type="evidence" value="ECO:0007669"/>
    <property type="project" value="UniProtKB-ARBA"/>
</dbReference>
<dbReference type="PANTHER" id="PTHR47926">
    <property type="entry name" value="PENTATRICOPEPTIDE REPEAT-CONTAINING PROTEIN"/>
    <property type="match status" value="1"/>
</dbReference>
<keyword evidence="6" id="KW-1185">Reference proteome</keyword>